<dbReference type="Pfam" id="PF05345">
    <property type="entry name" value="He_PIG"/>
    <property type="match status" value="1"/>
</dbReference>
<dbReference type="PANTHER" id="PTHR45625:SF4">
    <property type="entry name" value="PEPTIDYLPROLYL ISOMERASE DOMAIN AND WD REPEAT-CONTAINING PROTEIN 1"/>
    <property type="match status" value="1"/>
</dbReference>
<evidence type="ECO:0000256" key="2">
    <source>
        <dbReference type="ARBA" id="ARBA00013194"/>
    </source>
</evidence>
<feature type="domain" description="Thioredoxin" evidence="7">
    <location>
        <begin position="88"/>
        <end position="261"/>
    </location>
</feature>
<dbReference type="GO" id="GO:0006457">
    <property type="term" value="P:protein folding"/>
    <property type="evidence" value="ECO:0007669"/>
    <property type="project" value="InterPro"/>
</dbReference>
<evidence type="ECO:0000313" key="9">
    <source>
        <dbReference type="Proteomes" id="UP000316304"/>
    </source>
</evidence>
<dbReference type="Gene3D" id="3.40.30.10">
    <property type="entry name" value="Glutaredoxin"/>
    <property type="match status" value="1"/>
</dbReference>
<dbReference type="GO" id="GO:0005509">
    <property type="term" value="F:calcium ion binding"/>
    <property type="evidence" value="ECO:0007669"/>
    <property type="project" value="InterPro"/>
</dbReference>
<keyword evidence="3" id="KW-0697">Rotamase</keyword>
<dbReference type="InterPro" id="IPR036249">
    <property type="entry name" value="Thioredoxin-like_sf"/>
</dbReference>
<keyword evidence="9" id="KW-1185">Reference proteome</keyword>
<comment type="similarity">
    <text evidence="1">Belongs to the cyclophilin-type PPIase family.</text>
</comment>
<dbReference type="NCBIfam" id="NF012211">
    <property type="entry name" value="tand_rpt_95"/>
    <property type="match status" value="4"/>
</dbReference>
<dbReference type="Pfam" id="PF17963">
    <property type="entry name" value="Big_9"/>
    <property type="match status" value="5"/>
</dbReference>
<dbReference type="InterPro" id="IPR013783">
    <property type="entry name" value="Ig-like_fold"/>
</dbReference>
<dbReference type="Gene3D" id="2.60.40.10">
    <property type="entry name" value="Immunoglobulins"/>
    <property type="match status" value="2"/>
</dbReference>
<dbReference type="Gene3D" id="2.40.100.10">
    <property type="entry name" value="Cyclophilin-like"/>
    <property type="match status" value="1"/>
</dbReference>
<dbReference type="InterPro" id="IPR013766">
    <property type="entry name" value="Thioredoxin_domain"/>
</dbReference>
<protein>
    <recommendedName>
        <fullName evidence="2">peptidylprolyl isomerase</fullName>
        <ecNumber evidence="2">5.2.1.8</ecNumber>
    </recommendedName>
</protein>
<dbReference type="InterPro" id="IPR002130">
    <property type="entry name" value="Cyclophilin-type_PPIase_dom"/>
</dbReference>
<dbReference type="CDD" id="cd00317">
    <property type="entry name" value="cyclophilin"/>
    <property type="match status" value="1"/>
</dbReference>
<feature type="compositionally biased region" description="Basic and acidic residues" evidence="5">
    <location>
        <begin position="1"/>
        <end position="14"/>
    </location>
</feature>
<dbReference type="PROSITE" id="PS00170">
    <property type="entry name" value="CSA_PPIASE_1"/>
    <property type="match status" value="1"/>
</dbReference>
<dbReference type="PANTHER" id="PTHR45625">
    <property type="entry name" value="PEPTIDYL-PROLYL CIS-TRANS ISOMERASE-RELATED"/>
    <property type="match status" value="1"/>
</dbReference>
<dbReference type="PRINTS" id="PR00153">
    <property type="entry name" value="CSAPPISMRASE"/>
</dbReference>
<accession>A0A5C6CIQ1</accession>
<dbReference type="EMBL" id="SJPT01000003">
    <property type="protein sequence ID" value="TWU23995.1"/>
    <property type="molecule type" value="Genomic_DNA"/>
</dbReference>
<evidence type="ECO:0000259" key="7">
    <source>
        <dbReference type="PROSITE" id="PS51352"/>
    </source>
</evidence>
<dbReference type="PROSITE" id="PS51352">
    <property type="entry name" value="THIOREDOXIN_2"/>
    <property type="match status" value="1"/>
</dbReference>
<evidence type="ECO:0000313" key="8">
    <source>
        <dbReference type="EMBL" id="TWU23995.1"/>
    </source>
</evidence>
<proteinExistence type="inferred from homology"/>
<dbReference type="PROSITE" id="PS50072">
    <property type="entry name" value="CSA_PPIASE_2"/>
    <property type="match status" value="1"/>
</dbReference>
<evidence type="ECO:0000256" key="5">
    <source>
        <dbReference type="SAM" id="MobiDB-lite"/>
    </source>
</evidence>
<dbReference type="InterPro" id="IPR029000">
    <property type="entry name" value="Cyclophilin-like_dom_sf"/>
</dbReference>
<dbReference type="GO" id="GO:0016020">
    <property type="term" value="C:membrane"/>
    <property type="evidence" value="ECO:0007669"/>
    <property type="project" value="InterPro"/>
</dbReference>
<dbReference type="SUPFAM" id="SSF50891">
    <property type="entry name" value="Cyclophilin-like"/>
    <property type="match status" value="1"/>
</dbReference>
<evidence type="ECO:0000259" key="6">
    <source>
        <dbReference type="PROSITE" id="PS50072"/>
    </source>
</evidence>
<dbReference type="Pfam" id="PF19077">
    <property type="entry name" value="Big_13"/>
    <property type="match status" value="1"/>
</dbReference>
<feature type="region of interest" description="Disordered" evidence="5">
    <location>
        <begin position="1"/>
        <end position="26"/>
    </location>
</feature>
<dbReference type="InterPro" id="IPR015919">
    <property type="entry name" value="Cadherin-like_sf"/>
</dbReference>
<comment type="caution">
    <text evidence="8">The sequence shown here is derived from an EMBL/GenBank/DDBJ whole genome shotgun (WGS) entry which is preliminary data.</text>
</comment>
<dbReference type="Pfam" id="PF00160">
    <property type="entry name" value="Pro_isomerase"/>
    <property type="match status" value="1"/>
</dbReference>
<dbReference type="SUPFAM" id="SSF49313">
    <property type="entry name" value="Cadherin-like"/>
    <property type="match status" value="2"/>
</dbReference>
<evidence type="ECO:0000256" key="3">
    <source>
        <dbReference type="ARBA" id="ARBA00023110"/>
    </source>
</evidence>
<dbReference type="InterPro" id="IPR044016">
    <property type="entry name" value="Big_13"/>
</dbReference>
<dbReference type="Gene3D" id="2.60.40.2810">
    <property type="match status" value="4"/>
</dbReference>
<dbReference type="Proteomes" id="UP000316304">
    <property type="component" value="Unassembled WGS sequence"/>
</dbReference>
<gene>
    <name evidence="8" type="ORF">Pla52o_19180</name>
</gene>
<feature type="domain" description="PPIase cyclophilin-type" evidence="6">
    <location>
        <begin position="256"/>
        <end position="408"/>
    </location>
</feature>
<dbReference type="InterPro" id="IPR020892">
    <property type="entry name" value="Cyclophilin-type_PPIase_CS"/>
</dbReference>
<sequence>MRRNSEIHSNHSESRSNGVTESKTGRRGILRDLMTHFRSGNGAPVSAKRGRLLLESLEQRQLMAGDVQMMYTDGSSTASSDSVAAQTAASQTAAADTGLSRAAEGESTADLVQFAKDLKDAGVIFYGAHWCPACTEQKQMFEDGAKELPFIEVTQADRTPSQLAITEGIESYPTWEFPDGSRLVGTQSLETLSTKSGVAIPQGETPSFQSVGNKTVQIGAPLHVPINAYDPDGGPLTVTVSVENPALLEAVVLSGNRSIRFDMEGYGDMVFELFEDRAPTATGRVIELANQGFYDGLIFHRVIDQFMIQGGDPTGTGTGGSTLGDFDDDFHPDLVHTGSGVLSFAKSGDDTNDSQFFITEVPTRHLDFNHSVFGQLVEGEDVREAISNHATGTNDKPTSTIRISSIDVFNDIENSVVMLKAKATGTTNVTYTVTDAQGRSYSETSTVSVVADSANSQPFLNEITDPASVPSGTAATLQLSSVDVEGDAVTYFATSQNANAATATVNPTTGVVTVTPNAGFVGTVPVLVGVRAGAGVTGNASTDRDEQLVIFTFGSGDTLATPTGVDLAAVSDVGISNSDNITSAGTMSFIVSGVTSGATVELVNTATNTVIGVGAATGSTVTITTNNIAALGDGTYNIAARQHRDGVTSARSAALSVVYDTSAPASVIHTAATQANVGRVFRTDLISSEEGAGLVYKLTTAPAGATINAATGEIVWTPTTAQTGGNTFTLELTDAAGNTRTESFSVDVLGEPLAEIKLTLTDLQGQPITAVQIGQEFNLNMIGVDARTGDDLDGIFAAFADILYNSNLIRPVPGTSIQFSERFSTVRKGALADGLIDELGAATDRLTPSQLVDSLIATIRMEAIASGSVNIRSEPADAADSEVLLYGNDNQIPAEAVAYGSVQLAIGQNFTVADDTITVAEDSGVSFVDVLANDNVLVNGGTLSLVSVTQPTRGAAVSIQSGKVALLLDDNFNGDFEFTYRVRDSQGIQEDATVTVTVTPVNDPPSAADDTFNVDQGSSATPLDVLLNDSIAPDTGESLRVSAVGTSANGATITISQNGQSVLYTPPANFVGSDTFTYTVTDGSLTDQATVSIVVAPADPPPTAVADSFTVVEDAAEALFDVLVNDTRDASNEEFTIIAVGTPDQGGAVRANSDGSQIYYKPAANFNGTEKVTYTIRDSGGGIAVGTVTFTVTSVNDAPPIANPTFHSSRGAGEKAVFTLSDLPANVDSGETLTFSNLGTPTAGGSVRINAATGTIFYTPPSDTFSGTDTFTYTVNDGTGLTRSGTITIEVSEFTERDLYLNFLAADISPDQINGIVLKGTDATNNTVEVPLSFTGSKPSFQNIMPGNYVVEIPAIPFFGNGSTAQQLSVTSAAEDGDTTIDVSIGQLLPQFISIRDWLGSTPKKSLLVAVQPGQPSALLVPTAAATNITNPVVTLDATSESIKVSGTKTTTDASTGAVSTSAVEASLPTNSDPRVQMRGESGGMRLYRISIEEADVTFTPASTTANGSSSAAAQGEFIETSPAASTVGAVQADAGTMAVNSVSQTDVFVPVAEGEATRSDATVMPLSGGDVWVGESLGRSRLASSASTPSNESVVDNAMTQVATELTRSSQSGETIAEEGLGANLLSDHAIDAALTGEL</sequence>
<organism evidence="8 9">
    <name type="scientific">Novipirellula galeiformis</name>
    <dbReference type="NCBI Taxonomy" id="2528004"/>
    <lineage>
        <taxon>Bacteria</taxon>
        <taxon>Pseudomonadati</taxon>
        <taxon>Planctomycetota</taxon>
        <taxon>Planctomycetia</taxon>
        <taxon>Pirellulales</taxon>
        <taxon>Pirellulaceae</taxon>
        <taxon>Novipirellula</taxon>
    </lineage>
</organism>
<dbReference type="RefSeq" id="WP_197169121.1">
    <property type="nucleotide sequence ID" value="NZ_SJPT01000003.1"/>
</dbReference>
<name>A0A5C6CIQ1_9BACT</name>
<dbReference type="GO" id="GO:0003755">
    <property type="term" value="F:peptidyl-prolyl cis-trans isomerase activity"/>
    <property type="evidence" value="ECO:0007669"/>
    <property type="project" value="UniProtKB-KW"/>
</dbReference>
<evidence type="ECO:0000256" key="1">
    <source>
        <dbReference type="ARBA" id="ARBA00007365"/>
    </source>
</evidence>
<dbReference type="InterPro" id="IPR044666">
    <property type="entry name" value="Cyclophilin_A-like"/>
</dbReference>
<dbReference type="SUPFAM" id="SSF52833">
    <property type="entry name" value="Thioredoxin-like"/>
    <property type="match status" value="1"/>
</dbReference>
<evidence type="ECO:0000256" key="4">
    <source>
        <dbReference type="ARBA" id="ARBA00023235"/>
    </source>
</evidence>
<dbReference type="EC" id="5.2.1.8" evidence="2"/>
<reference evidence="8 9" key="1">
    <citation type="submission" date="2019-02" db="EMBL/GenBank/DDBJ databases">
        <title>Deep-cultivation of Planctomycetes and their phenomic and genomic characterization uncovers novel biology.</title>
        <authorList>
            <person name="Wiegand S."/>
            <person name="Jogler M."/>
            <person name="Boedeker C."/>
            <person name="Pinto D."/>
            <person name="Vollmers J."/>
            <person name="Rivas-Marin E."/>
            <person name="Kohn T."/>
            <person name="Peeters S.H."/>
            <person name="Heuer A."/>
            <person name="Rast P."/>
            <person name="Oberbeckmann S."/>
            <person name="Bunk B."/>
            <person name="Jeske O."/>
            <person name="Meyerdierks A."/>
            <person name="Storesund J.E."/>
            <person name="Kallscheuer N."/>
            <person name="Luecker S."/>
            <person name="Lage O.M."/>
            <person name="Pohl T."/>
            <person name="Merkel B.J."/>
            <person name="Hornburger P."/>
            <person name="Mueller R.-W."/>
            <person name="Bruemmer F."/>
            <person name="Labrenz M."/>
            <person name="Spormann A.M."/>
            <person name="Op Den Camp H."/>
            <person name="Overmann J."/>
            <person name="Amann R."/>
            <person name="Jetten M.S.M."/>
            <person name="Mascher T."/>
            <person name="Medema M.H."/>
            <person name="Devos D.P."/>
            <person name="Kaster A.-K."/>
            <person name="Ovreas L."/>
            <person name="Rohde M."/>
            <person name="Galperin M.Y."/>
            <person name="Jogler C."/>
        </authorList>
    </citation>
    <scope>NUCLEOTIDE SEQUENCE [LARGE SCALE GENOMIC DNA]</scope>
    <source>
        <strain evidence="8 9">Pla52o</strain>
    </source>
</reference>
<keyword evidence="4 8" id="KW-0413">Isomerase</keyword>
<dbReference type="CDD" id="cd02947">
    <property type="entry name" value="TRX_family"/>
    <property type="match status" value="1"/>
</dbReference>